<evidence type="ECO:0000256" key="5">
    <source>
        <dbReference type="SAM" id="MobiDB-lite"/>
    </source>
</evidence>
<dbReference type="InterPro" id="IPR011009">
    <property type="entry name" value="Kinase-like_dom_sf"/>
</dbReference>
<gene>
    <name evidence="7" type="ORF">GFSPODELE1_LOCUS7225</name>
</gene>
<keyword evidence="4" id="KW-0418">Kinase</keyword>
<feature type="compositionally biased region" description="Polar residues" evidence="5">
    <location>
        <begin position="351"/>
        <end position="363"/>
    </location>
</feature>
<dbReference type="Pfam" id="PF00069">
    <property type="entry name" value="Pkinase"/>
    <property type="match status" value="1"/>
</dbReference>
<evidence type="ECO:0000256" key="1">
    <source>
        <dbReference type="ARBA" id="ARBA00022741"/>
    </source>
</evidence>
<protein>
    <recommendedName>
        <fullName evidence="6">Protein kinase domain-containing protein</fullName>
    </recommendedName>
</protein>
<dbReference type="InterPro" id="IPR000719">
    <property type="entry name" value="Prot_kinase_dom"/>
</dbReference>
<proteinExistence type="inferred from homology"/>
<dbReference type="PANTHER" id="PTHR24345">
    <property type="entry name" value="SERINE/THREONINE-PROTEIN KINASE PLK"/>
    <property type="match status" value="1"/>
</dbReference>
<keyword evidence="4" id="KW-0723">Serine/threonine-protein kinase</keyword>
<name>A0ABP1DPU6_9APHY</name>
<dbReference type="SUPFAM" id="SSF56112">
    <property type="entry name" value="Protein kinase-like (PK-like)"/>
    <property type="match status" value="1"/>
</dbReference>
<dbReference type="PROSITE" id="PS50011">
    <property type="entry name" value="PROTEIN_KINASE_DOM"/>
    <property type="match status" value="1"/>
</dbReference>
<dbReference type="SMART" id="SM00220">
    <property type="entry name" value="S_TKc"/>
    <property type="match status" value="1"/>
</dbReference>
<dbReference type="Proteomes" id="UP001497453">
    <property type="component" value="Chromosome 5"/>
</dbReference>
<evidence type="ECO:0000313" key="8">
    <source>
        <dbReference type="Proteomes" id="UP001497453"/>
    </source>
</evidence>
<dbReference type="PROSITE" id="PS00107">
    <property type="entry name" value="PROTEIN_KINASE_ATP"/>
    <property type="match status" value="1"/>
</dbReference>
<dbReference type="InterPro" id="IPR008271">
    <property type="entry name" value="Ser/Thr_kinase_AS"/>
</dbReference>
<feature type="region of interest" description="Disordered" evidence="5">
    <location>
        <begin position="333"/>
        <end position="388"/>
    </location>
</feature>
<keyword evidence="4" id="KW-0808">Transferase</keyword>
<keyword evidence="1 3" id="KW-0547">Nucleotide-binding</keyword>
<sequence length="436" mass="48544">MTSLLGRHIDNGRLRLTQILGSGSSGVVYLATANSSNARYAVKCMTKAEPESAAHTMQQREIQHHRHVSSHPNVLTLHRVVDEEPYIFLVLDYCPGGDLFKFISEGGTFTGDDAEVKRVFLQLVDAVEHCHKNGVFHRDIKPENILCSGDRSHVYLGDFGLSTMSAYSANFCVGSYSYMSPECLHFDKLSDLYSCRRNDIWALGVILTSMISGRNPWRYATEADGCWHAFQENPEFLRTMLPISEGANTILRSIFTTTERDRISLAALRQRIMHLDTFFMSAGEISRAGHQVRTVAASYFRAGSPHLAFRGSSSSYGEELTPRDERRRLHFGSAQKEEAAASGGTGSSSEVQYNPRSHPTNPINAEELSNPDSQGPRTPTPVETPTRRLDRCIPGVGACCGRSSPDFSPMTKNVDGRTSYPTRMFKFKRIVAQLFD</sequence>
<feature type="binding site" evidence="3">
    <location>
        <position position="43"/>
    </location>
    <ligand>
        <name>ATP</name>
        <dbReference type="ChEBI" id="CHEBI:30616"/>
    </ligand>
</feature>
<dbReference type="Gene3D" id="1.10.510.10">
    <property type="entry name" value="Transferase(Phosphotransferase) domain 1"/>
    <property type="match status" value="1"/>
</dbReference>
<dbReference type="PROSITE" id="PS00108">
    <property type="entry name" value="PROTEIN_KINASE_ST"/>
    <property type="match status" value="1"/>
</dbReference>
<evidence type="ECO:0000256" key="4">
    <source>
        <dbReference type="RuleBase" id="RU000304"/>
    </source>
</evidence>
<keyword evidence="2 3" id="KW-0067">ATP-binding</keyword>
<evidence type="ECO:0000313" key="7">
    <source>
        <dbReference type="EMBL" id="CAL1709177.1"/>
    </source>
</evidence>
<evidence type="ECO:0000256" key="3">
    <source>
        <dbReference type="PROSITE-ProRule" id="PRU10141"/>
    </source>
</evidence>
<dbReference type="InterPro" id="IPR017441">
    <property type="entry name" value="Protein_kinase_ATP_BS"/>
</dbReference>
<accession>A0ABP1DPU6</accession>
<dbReference type="EMBL" id="OZ037948">
    <property type="protein sequence ID" value="CAL1709177.1"/>
    <property type="molecule type" value="Genomic_DNA"/>
</dbReference>
<reference evidence="8" key="1">
    <citation type="submission" date="2024-04" db="EMBL/GenBank/DDBJ databases">
        <authorList>
            <person name="Shaw F."/>
            <person name="Minotto A."/>
        </authorList>
    </citation>
    <scope>NUCLEOTIDE SEQUENCE [LARGE SCALE GENOMIC DNA]</scope>
</reference>
<feature type="domain" description="Protein kinase" evidence="6">
    <location>
        <begin position="14"/>
        <end position="279"/>
    </location>
</feature>
<comment type="similarity">
    <text evidence="4">Belongs to the protein kinase superfamily.</text>
</comment>
<evidence type="ECO:0000259" key="6">
    <source>
        <dbReference type="PROSITE" id="PS50011"/>
    </source>
</evidence>
<evidence type="ECO:0000256" key="2">
    <source>
        <dbReference type="ARBA" id="ARBA00022840"/>
    </source>
</evidence>
<keyword evidence="8" id="KW-1185">Reference proteome</keyword>
<organism evidence="7 8">
    <name type="scientific">Somion occarium</name>
    <dbReference type="NCBI Taxonomy" id="3059160"/>
    <lineage>
        <taxon>Eukaryota</taxon>
        <taxon>Fungi</taxon>
        <taxon>Dikarya</taxon>
        <taxon>Basidiomycota</taxon>
        <taxon>Agaricomycotina</taxon>
        <taxon>Agaricomycetes</taxon>
        <taxon>Polyporales</taxon>
        <taxon>Cerrenaceae</taxon>
        <taxon>Somion</taxon>
    </lineage>
</organism>